<dbReference type="EMBL" id="JABWDY010022586">
    <property type="protein sequence ID" value="KAF5191632.1"/>
    <property type="molecule type" value="Genomic_DNA"/>
</dbReference>
<accession>A0A7J6W529</accession>
<organism evidence="2 3">
    <name type="scientific">Thalictrum thalictroides</name>
    <name type="common">Rue-anemone</name>
    <name type="synonym">Anemone thalictroides</name>
    <dbReference type="NCBI Taxonomy" id="46969"/>
    <lineage>
        <taxon>Eukaryota</taxon>
        <taxon>Viridiplantae</taxon>
        <taxon>Streptophyta</taxon>
        <taxon>Embryophyta</taxon>
        <taxon>Tracheophyta</taxon>
        <taxon>Spermatophyta</taxon>
        <taxon>Magnoliopsida</taxon>
        <taxon>Ranunculales</taxon>
        <taxon>Ranunculaceae</taxon>
        <taxon>Thalictroideae</taxon>
        <taxon>Thalictrum</taxon>
    </lineage>
</organism>
<name>A0A7J6W529_THATH</name>
<reference evidence="2 3" key="1">
    <citation type="submission" date="2020-06" db="EMBL/GenBank/DDBJ databases">
        <title>Transcriptomic and genomic resources for Thalictrum thalictroides and T. hernandezii: Facilitating candidate gene discovery in an emerging model plant lineage.</title>
        <authorList>
            <person name="Arias T."/>
            <person name="Riano-Pachon D.M."/>
            <person name="Di Stilio V.S."/>
        </authorList>
    </citation>
    <scope>NUCLEOTIDE SEQUENCE [LARGE SCALE GENOMIC DNA]</scope>
    <source>
        <strain evidence="3">cv. WT478/WT964</strain>
        <tissue evidence="2">Leaves</tissue>
    </source>
</reference>
<keyword evidence="3" id="KW-1185">Reference proteome</keyword>
<feature type="region of interest" description="Disordered" evidence="1">
    <location>
        <begin position="135"/>
        <end position="159"/>
    </location>
</feature>
<protein>
    <submittedName>
        <fullName evidence="2">Uncharacterized protein</fullName>
    </submittedName>
</protein>
<sequence>MSSPNRFEVLGIEVESTADITEPTDLLENGELIVDLSMDIVKETTMIPHVAQIDKELEQYEAEKAMFLDVQSDESDDDIRQGDSIEPTFFNDHIVNEKKVAPVVKSFKDKTDAISTNFGAQTTKGKSVVATAMTQKKPTVRSVPLGNNNGRGRPKWRSS</sequence>
<proteinExistence type="predicted"/>
<evidence type="ECO:0000256" key="1">
    <source>
        <dbReference type="SAM" id="MobiDB-lite"/>
    </source>
</evidence>
<dbReference type="AlphaFoldDB" id="A0A7J6W529"/>
<dbReference type="Proteomes" id="UP000554482">
    <property type="component" value="Unassembled WGS sequence"/>
</dbReference>
<evidence type="ECO:0000313" key="3">
    <source>
        <dbReference type="Proteomes" id="UP000554482"/>
    </source>
</evidence>
<evidence type="ECO:0000313" key="2">
    <source>
        <dbReference type="EMBL" id="KAF5191632.1"/>
    </source>
</evidence>
<gene>
    <name evidence="2" type="ORF">FRX31_018775</name>
</gene>
<comment type="caution">
    <text evidence="2">The sequence shown here is derived from an EMBL/GenBank/DDBJ whole genome shotgun (WGS) entry which is preliminary data.</text>
</comment>